<dbReference type="STRING" id="1641875.XM53_08670"/>
<comment type="caution">
    <text evidence="6">The sequence shown here is derived from an EMBL/GenBank/DDBJ whole genome shotgun (WGS) entry which is preliminary data.</text>
</comment>
<evidence type="ECO:0000256" key="4">
    <source>
        <dbReference type="ARBA" id="ARBA00022777"/>
    </source>
</evidence>
<evidence type="ECO:0000313" key="7">
    <source>
        <dbReference type="Proteomes" id="UP000051295"/>
    </source>
</evidence>
<name>A0A0T5NWA8_9RHOB</name>
<dbReference type="InterPro" id="IPR003594">
    <property type="entry name" value="HATPase_dom"/>
</dbReference>
<evidence type="ECO:0000259" key="5">
    <source>
        <dbReference type="PROSITE" id="PS50109"/>
    </source>
</evidence>
<dbReference type="InterPro" id="IPR005467">
    <property type="entry name" value="His_kinase_dom"/>
</dbReference>
<protein>
    <recommendedName>
        <fullName evidence="2">histidine kinase</fullName>
        <ecNumber evidence="2">2.7.13.3</ecNumber>
    </recommendedName>
</protein>
<keyword evidence="7" id="KW-1185">Reference proteome</keyword>
<gene>
    <name evidence="6" type="ORF">XM53_08670</name>
</gene>
<dbReference type="SUPFAM" id="SSF55874">
    <property type="entry name" value="ATPase domain of HSP90 chaperone/DNA topoisomerase II/histidine kinase"/>
    <property type="match status" value="1"/>
</dbReference>
<dbReference type="PANTHER" id="PTHR42878">
    <property type="entry name" value="TWO-COMPONENT HISTIDINE KINASE"/>
    <property type="match status" value="1"/>
</dbReference>
<keyword evidence="4" id="KW-0418">Kinase</keyword>
<dbReference type="Gene3D" id="3.30.565.10">
    <property type="entry name" value="Histidine kinase-like ATPase, C-terminal domain"/>
    <property type="match status" value="1"/>
</dbReference>
<organism evidence="6 7">
    <name type="scientific">Roseovarius atlanticus</name>
    <dbReference type="NCBI Taxonomy" id="1641875"/>
    <lineage>
        <taxon>Bacteria</taxon>
        <taxon>Pseudomonadati</taxon>
        <taxon>Pseudomonadota</taxon>
        <taxon>Alphaproteobacteria</taxon>
        <taxon>Rhodobacterales</taxon>
        <taxon>Roseobacteraceae</taxon>
        <taxon>Roseovarius</taxon>
    </lineage>
</organism>
<dbReference type="PRINTS" id="PR00344">
    <property type="entry name" value="BCTRLSENSOR"/>
</dbReference>
<dbReference type="PROSITE" id="PS50109">
    <property type="entry name" value="HIS_KIN"/>
    <property type="match status" value="1"/>
</dbReference>
<dbReference type="GO" id="GO:0004673">
    <property type="term" value="F:protein histidine kinase activity"/>
    <property type="evidence" value="ECO:0007669"/>
    <property type="project" value="UniProtKB-EC"/>
</dbReference>
<dbReference type="Pfam" id="PF02518">
    <property type="entry name" value="HATPase_c"/>
    <property type="match status" value="1"/>
</dbReference>
<sequence length="240" mass="26088">MSRSFTSDSQGPVQEAEEFLYILTHDLKAFARAMRTIPDWIVEDLAAQRIVLSADAADNLAMLRDYAHRLDDTLTALTELSRVGRLADPPAMHDLDGLVTEVCDDLPAHPGLIRDIDCGGLCVTGPKNDMKKLFKAVLGNVAAHHDRDFGKLRVTATPWQDRVQVVVTDDGPGIEPAHWTAVFKPLATLRPKSETGFSGVGLAIAQKAVRSLHGEIAIIPTEAPRGLSLRFDLPRAGCGH</sequence>
<dbReference type="EMBL" id="LAXJ01000007">
    <property type="protein sequence ID" value="KRS13204.1"/>
    <property type="molecule type" value="Genomic_DNA"/>
</dbReference>
<comment type="catalytic activity">
    <reaction evidence="1">
        <text>ATP + protein L-histidine = ADP + protein N-phospho-L-histidine.</text>
        <dbReference type="EC" id="2.7.13.3"/>
    </reaction>
</comment>
<evidence type="ECO:0000313" key="6">
    <source>
        <dbReference type="EMBL" id="KRS13204.1"/>
    </source>
</evidence>
<reference evidence="6 7" key="1">
    <citation type="submission" date="2015-04" db="EMBL/GenBank/DDBJ databases">
        <title>The draft genome sequence of Roseovarius sp.R12b.</title>
        <authorList>
            <person name="Li G."/>
            <person name="Lai Q."/>
            <person name="Shao Z."/>
            <person name="Yan P."/>
        </authorList>
    </citation>
    <scope>NUCLEOTIDE SEQUENCE [LARGE SCALE GENOMIC DNA]</scope>
    <source>
        <strain evidence="6 7">R12B</strain>
    </source>
</reference>
<accession>A0A0T5NWA8</accession>
<dbReference type="InterPro" id="IPR004358">
    <property type="entry name" value="Sig_transdc_His_kin-like_C"/>
</dbReference>
<dbReference type="RefSeq" id="WP_057792326.1">
    <property type="nucleotide sequence ID" value="NZ_LAXJ01000007.1"/>
</dbReference>
<dbReference type="InterPro" id="IPR036890">
    <property type="entry name" value="HATPase_C_sf"/>
</dbReference>
<dbReference type="PANTHER" id="PTHR42878:SF14">
    <property type="entry name" value="OSMOLARITY TWO-COMPONENT SYSTEM PROTEIN SSK1"/>
    <property type="match status" value="1"/>
</dbReference>
<keyword evidence="3" id="KW-0808">Transferase</keyword>
<feature type="domain" description="Histidine kinase" evidence="5">
    <location>
        <begin position="22"/>
        <end position="237"/>
    </location>
</feature>
<dbReference type="AlphaFoldDB" id="A0A0T5NWA8"/>
<dbReference type="GO" id="GO:0000156">
    <property type="term" value="F:phosphorelay response regulator activity"/>
    <property type="evidence" value="ECO:0007669"/>
    <property type="project" value="TreeGrafter"/>
</dbReference>
<dbReference type="EC" id="2.7.13.3" evidence="2"/>
<dbReference type="GO" id="GO:0007234">
    <property type="term" value="P:osmosensory signaling via phosphorelay pathway"/>
    <property type="evidence" value="ECO:0007669"/>
    <property type="project" value="TreeGrafter"/>
</dbReference>
<dbReference type="GO" id="GO:0030295">
    <property type="term" value="F:protein kinase activator activity"/>
    <property type="evidence" value="ECO:0007669"/>
    <property type="project" value="TreeGrafter"/>
</dbReference>
<evidence type="ECO:0000256" key="1">
    <source>
        <dbReference type="ARBA" id="ARBA00000085"/>
    </source>
</evidence>
<proteinExistence type="predicted"/>
<dbReference type="InterPro" id="IPR050351">
    <property type="entry name" value="BphY/WalK/GraS-like"/>
</dbReference>
<dbReference type="PATRIC" id="fig|1641875.4.peg.4135"/>
<evidence type="ECO:0000256" key="2">
    <source>
        <dbReference type="ARBA" id="ARBA00012438"/>
    </source>
</evidence>
<dbReference type="SMART" id="SM00387">
    <property type="entry name" value="HATPase_c"/>
    <property type="match status" value="1"/>
</dbReference>
<evidence type="ECO:0000256" key="3">
    <source>
        <dbReference type="ARBA" id="ARBA00022679"/>
    </source>
</evidence>
<dbReference type="OrthoDB" id="9795133at2"/>
<dbReference type="Proteomes" id="UP000051295">
    <property type="component" value="Unassembled WGS sequence"/>
</dbReference>